<proteinExistence type="predicted"/>
<feature type="transmembrane region" description="Helical" evidence="1">
    <location>
        <begin position="42"/>
        <end position="66"/>
    </location>
</feature>
<keyword evidence="1" id="KW-0812">Transmembrane</keyword>
<keyword evidence="1" id="KW-1133">Transmembrane helix</keyword>
<organism evidence="2 3">
    <name type="scientific">Candidatus Nitrosocosmicus oleophilus</name>
    <dbReference type="NCBI Taxonomy" id="1353260"/>
    <lineage>
        <taxon>Archaea</taxon>
        <taxon>Nitrososphaerota</taxon>
        <taxon>Nitrososphaeria</taxon>
        <taxon>Nitrososphaerales</taxon>
        <taxon>Nitrososphaeraceae</taxon>
        <taxon>Candidatus Nitrosocosmicus</taxon>
    </lineage>
</organism>
<protein>
    <submittedName>
        <fullName evidence="2">Uncharacterized protein</fullName>
    </submittedName>
</protein>
<keyword evidence="3" id="KW-1185">Reference proteome</keyword>
<evidence type="ECO:0000313" key="2">
    <source>
        <dbReference type="EMBL" id="ALI34543.1"/>
    </source>
</evidence>
<dbReference type="EMBL" id="CP012850">
    <property type="protein sequence ID" value="ALI34543.1"/>
    <property type="molecule type" value="Genomic_DNA"/>
</dbReference>
<evidence type="ECO:0000256" key="1">
    <source>
        <dbReference type="SAM" id="Phobius"/>
    </source>
</evidence>
<dbReference type="Proteomes" id="UP000058925">
    <property type="component" value="Chromosome"/>
</dbReference>
<evidence type="ECO:0000313" key="3">
    <source>
        <dbReference type="Proteomes" id="UP000058925"/>
    </source>
</evidence>
<name>A0A654LW44_9ARCH</name>
<keyword evidence="1" id="KW-0472">Membrane</keyword>
<reference evidence="3" key="1">
    <citation type="submission" date="2015-10" db="EMBL/GenBank/DDBJ databases">
        <title>Niche specialization of a soil ammonia-oxidizing archaeon, Candidatus Nitrosocosmicus oleophilus.</title>
        <authorList>
            <person name="Jung M.-Y."/>
            <person name="Rhee S.-K."/>
        </authorList>
    </citation>
    <scope>NUCLEOTIDE SEQUENCE [LARGE SCALE GENOMIC DNA]</scope>
    <source>
        <strain evidence="3">MY3</strain>
    </source>
</reference>
<accession>A0A654LW44</accession>
<gene>
    <name evidence="2" type="ORF">NMY3_00329</name>
</gene>
<dbReference type="KEGG" id="taa:NMY3_00329"/>
<sequence length="127" mass="14286">MCIVAPLLSLDCMALSASSTCIFAVFPESPVVFEFVCPKAMLLFIAIPFIANNVIMNIEVIAKYVIIRKDLSLKNTHRNVPLCIKNCFSVPVSWGETKLIYVSKSQKVYVYIFNQSFHFMASIIVLD</sequence>
<dbReference type="AlphaFoldDB" id="A0A654LW44"/>